<accession>A0A382M2V6</accession>
<dbReference type="AlphaFoldDB" id="A0A382M2V6"/>
<evidence type="ECO:0000259" key="1">
    <source>
        <dbReference type="Pfam" id="PF10502"/>
    </source>
</evidence>
<dbReference type="SUPFAM" id="SSF51306">
    <property type="entry name" value="LexA/Signal peptidase"/>
    <property type="match status" value="1"/>
</dbReference>
<sequence length="180" mass="20166">GRPAVIERVVNEPRADVKNPRKLRHPGAPVFQEKEGISLELNTRSRIELVNCDDCLVVRLNSEEIFSIKEAEGYISVPDVDNPPPEADHSQYYLRLLGSRVDANVEAIELHQDNYYTNDGAGHSHSIQLEQDRFFALGDNSPSSSDGRVWGSVPADNMLGKALLVFWPGLPGNFQLRFIR</sequence>
<dbReference type="InterPro" id="IPR019533">
    <property type="entry name" value="Peptidase_S26"/>
</dbReference>
<protein>
    <recommendedName>
        <fullName evidence="1">Peptidase S26 domain-containing protein</fullName>
    </recommendedName>
</protein>
<dbReference type="GO" id="GO:0006465">
    <property type="term" value="P:signal peptide processing"/>
    <property type="evidence" value="ECO:0007669"/>
    <property type="project" value="InterPro"/>
</dbReference>
<gene>
    <name evidence="2" type="ORF">METZ01_LOCUS294871</name>
</gene>
<proteinExistence type="predicted"/>
<dbReference type="GO" id="GO:0004252">
    <property type="term" value="F:serine-type endopeptidase activity"/>
    <property type="evidence" value="ECO:0007669"/>
    <property type="project" value="InterPro"/>
</dbReference>
<feature type="non-terminal residue" evidence="2">
    <location>
        <position position="1"/>
    </location>
</feature>
<dbReference type="EMBL" id="UINC01090248">
    <property type="protein sequence ID" value="SVC42017.1"/>
    <property type="molecule type" value="Genomic_DNA"/>
</dbReference>
<organism evidence="2">
    <name type="scientific">marine metagenome</name>
    <dbReference type="NCBI Taxonomy" id="408172"/>
    <lineage>
        <taxon>unclassified sequences</taxon>
        <taxon>metagenomes</taxon>
        <taxon>ecological metagenomes</taxon>
    </lineage>
</organism>
<dbReference type="CDD" id="cd06530">
    <property type="entry name" value="S26_SPase_I"/>
    <property type="match status" value="1"/>
</dbReference>
<evidence type="ECO:0000313" key="2">
    <source>
        <dbReference type="EMBL" id="SVC42017.1"/>
    </source>
</evidence>
<reference evidence="2" key="1">
    <citation type="submission" date="2018-05" db="EMBL/GenBank/DDBJ databases">
        <authorList>
            <person name="Lanie J.A."/>
            <person name="Ng W.-L."/>
            <person name="Kazmierczak K.M."/>
            <person name="Andrzejewski T.M."/>
            <person name="Davidsen T.M."/>
            <person name="Wayne K.J."/>
            <person name="Tettelin H."/>
            <person name="Glass J.I."/>
            <person name="Rusch D."/>
            <person name="Podicherti R."/>
            <person name="Tsui H.-C.T."/>
            <person name="Winkler M.E."/>
        </authorList>
    </citation>
    <scope>NUCLEOTIDE SEQUENCE</scope>
</reference>
<name>A0A382M2V6_9ZZZZ</name>
<feature type="domain" description="Peptidase S26" evidence="1">
    <location>
        <begin position="115"/>
        <end position="167"/>
    </location>
</feature>
<dbReference type="InterPro" id="IPR036286">
    <property type="entry name" value="LexA/Signal_pep-like_sf"/>
</dbReference>
<dbReference type="Gene3D" id="2.10.109.10">
    <property type="entry name" value="Umud Fragment, subunit A"/>
    <property type="match status" value="1"/>
</dbReference>
<dbReference type="Pfam" id="PF10502">
    <property type="entry name" value="Peptidase_S26"/>
    <property type="match status" value="1"/>
</dbReference>